<keyword evidence="3 4" id="KW-0964">Secreted</keyword>
<keyword evidence="6" id="KW-1185">Reference proteome</keyword>
<dbReference type="GO" id="GO:0009699">
    <property type="term" value="P:phenylpropanoid biosynthetic process"/>
    <property type="evidence" value="ECO:0007669"/>
    <property type="project" value="UniProtKB-ARBA"/>
</dbReference>
<dbReference type="InterPro" id="IPR044859">
    <property type="entry name" value="Allene_oxi_cyc_Dirigent"/>
</dbReference>
<sequence>MAYSATAPCAAAQYSELKMTLYTNKEVYYSGPDNNGVTIIDGSKMGKTWVFSWPVADGATPDANIVGHLQGTGVQVANTPNLVYHYSLGLVFEDKRFNGSTLQIQGTSQIIGEWSIVGGTGLLTMAMGTVKRTSVVDKDNTRISELKIHAYLASVKPTTTSVCFKAGNHHDELRNYGGGGSGAALGPSVPLVTFIGGDNLLSPLAEVKSAVVCEFYSQILSQTDILRKLCLCLT</sequence>
<comment type="function">
    <text evidence="4">Dirigent proteins impart stereoselectivity on the phenoxy radical-coupling reaction, yielding optically active lignans from two molecules of coniferyl alcohol in the biosynthesis of lignans, flavonolignans, and alkaloids and thus plays a central role in plant secondary metabolism.</text>
</comment>
<dbReference type="Pfam" id="PF03018">
    <property type="entry name" value="Dirigent"/>
    <property type="match status" value="1"/>
</dbReference>
<comment type="subcellular location">
    <subcellularLocation>
        <location evidence="4">Secreted</location>
        <location evidence="4">Extracellular space</location>
        <location evidence="4">Apoplast</location>
    </subcellularLocation>
</comment>
<evidence type="ECO:0000256" key="2">
    <source>
        <dbReference type="ARBA" id="ARBA00011738"/>
    </source>
</evidence>
<accession>A0A811Q8I9</accession>
<proteinExistence type="inferred from homology"/>
<comment type="caution">
    <text evidence="5">The sequence shown here is derived from an EMBL/GenBank/DDBJ whole genome shotgun (WGS) entry which is preliminary data.</text>
</comment>
<dbReference type="Gene3D" id="2.40.480.10">
    <property type="entry name" value="Allene oxide cyclase-like"/>
    <property type="match status" value="1"/>
</dbReference>
<evidence type="ECO:0000256" key="3">
    <source>
        <dbReference type="ARBA" id="ARBA00022525"/>
    </source>
</evidence>
<keyword evidence="4" id="KW-0052">Apoplast</keyword>
<evidence type="ECO:0000313" key="5">
    <source>
        <dbReference type="EMBL" id="CAD6252415.1"/>
    </source>
</evidence>
<dbReference type="Proteomes" id="UP000604825">
    <property type="component" value="Unassembled WGS sequence"/>
</dbReference>
<organism evidence="5 6">
    <name type="scientific">Miscanthus lutarioriparius</name>
    <dbReference type="NCBI Taxonomy" id="422564"/>
    <lineage>
        <taxon>Eukaryota</taxon>
        <taxon>Viridiplantae</taxon>
        <taxon>Streptophyta</taxon>
        <taxon>Embryophyta</taxon>
        <taxon>Tracheophyta</taxon>
        <taxon>Spermatophyta</taxon>
        <taxon>Magnoliopsida</taxon>
        <taxon>Liliopsida</taxon>
        <taxon>Poales</taxon>
        <taxon>Poaceae</taxon>
        <taxon>PACMAD clade</taxon>
        <taxon>Panicoideae</taxon>
        <taxon>Andropogonodae</taxon>
        <taxon>Andropogoneae</taxon>
        <taxon>Saccharinae</taxon>
        <taxon>Miscanthus</taxon>
    </lineage>
</organism>
<name>A0A811Q8I9_9POAL</name>
<gene>
    <name evidence="5" type="ORF">NCGR_LOCUS36067</name>
</gene>
<protein>
    <recommendedName>
        <fullName evidence="4">Dirigent protein</fullName>
    </recommendedName>
</protein>
<comment type="similarity">
    <text evidence="1 4">Belongs to the plant dirigent protein family.</text>
</comment>
<dbReference type="PANTHER" id="PTHR21495">
    <property type="entry name" value="NUCLEOPORIN-RELATED"/>
    <property type="match status" value="1"/>
</dbReference>
<dbReference type="AlphaFoldDB" id="A0A811Q8I9"/>
<reference evidence="5" key="1">
    <citation type="submission" date="2020-10" db="EMBL/GenBank/DDBJ databases">
        <authorList>
            <person name="Han B."/>
            <person name="Lu T."/>
            <person name="Zhao Q."/>
            <person name="Huang X."/>
            <person name="Zhao Y."/>
        </authorList>
    </citation>
    <scope>NUCLEOTIDE SEQUENCE</scope>
</reference>
<dbReference type="GO" id="GO:0048046">
    <property type="term" value="C:apoplast"/>
    <property type="evidence" value="ECO:0007669"/>
    <property type="project" value="UniProtKB-SubCell"/>
</dbReference>
<evidence type="ECO:0000256" key="1">
    <source>
        <dbReference type="ARBA" id="ARBA00010746"/>
    </source>
</evidence>
<dbReference type="InterPro" id="IPR004265">
    <property type="entry name" value="Dirigent"/>
</dbReference>
<evidence type="ECO:0000256" key="4">
    <source>
        <dbReference type="RuleBase" id="RU363099"/>
    </source>
</evidence>
<evidence type="ECO:0000313" key="6">
    <source>
        <dbReference type="Proteomes" id="UP000604825"/>
    </source>
</evidence>
<comment type="subunit">
    <text evidence="2 4">Homodimer.</text>
</comment>
<dbReference type="EMBL" id="CAJGYO010000009">
    <property type="protein sequence ID" value="CAD6252415.1"/>
    <property type="molecule type" value="Genomic_DNA"/>
</dbReference>
<dbReference type="OrthoDB" id="675103at2759"/>